<feature type="region of interest" description="Disordered" evidence="2">
    <location>
        <begin position="351"/>
        <end position="376"/>
    </location>
</feature>
<keyword evidence="1" id="KW-0720">Serine protease</keyword>
<proteinExistence type="inferred from homology"/>
<dbReference type="GO" id="GO:0004252">
    <property type="term" value="F:serine-type endopeptidase activity"/>
    <property type="evidence" value="ECO:0007669"/>
    <property type="project" value="InterPro"/>
</dbReference>
<feature type="compositionally biased region" description="Polar residues" evidence="2">
    <location>
        <begin position="367"/>
        <end position="376"/>
    </location>
</feature>
<dbReference type="AlphaFoldDB" id="A0A913Z1N6"/>
<accession>A0A913Z1N6</accession>
<dbReference type="GO" id="GO:0016485">
    <property type="term" value="P:protein processing"/>
    <property type="evidence" value="ECO:0007669"/>
    <property type="project" value="InterPro"/>
</dbReference>
<keyword evidence="1" id="KW-0378">Hydrolase</keyword>
<evidence type="ECO:0000313" key="4">
    <source>
        <dbReference type="Proteomes" id="UP000887568"/>
    </source>
</evidence>
<dbReference type="Gene3D" id="2.40.10.10">
    <property type="entry name" value="Trypsin-like serine proteases"/>
    <property type="match status" value="2"/>
</dbReference>
<keyword evidence="1" id="KW-0576">Peroxisome</keyword>
<dbReference type="GeneID" id="119720213"/>
<dbReference type="SUPFAM" id="SSF50494">
    <property type="entry name" value="Trypsin-like serine proteases"/>
    <property type="match status" value="2"/>
</dbReference>
<comment type="similarity">
    <text evidence="1">Belongs to the peptidase S1B family.</text>
</comment>
<dbReference type="GO" id="GO:0031998">
    <property type="term" value="P:regulation of fatty acid beta-oxidation"/>
    <property type="evidence" value="ECO:0007669"/>
    <property type="project" value="TreeGrafter"/>
</dbReference>
<dbReference type="EnsemblMetazoa" id="XM_038189805.1">
    <property type="protein sequence ID" value="XP_038045733.1"/>
    <property type="gene ID" value="LOC119720213"/>
</dbReference>
<dbReference type="InterPro" id="IPR009003">
    <property type="entry name" value="Peptidase_S1_PA"/>
</dbReference>
<dbReference type="EC" id="3.4.21.-" evidence="1"/>
<comment type="PTM">
    <text evidence="1">The full-lengh TYSND1 is the active the proteolytic processing of PTS1- and PTS2-proteins and in self-cleavage, and intermolecular self-cleavage of TYSND1 down-regulates its protease activity.</text>
</comment>
<dbReference type="Pfam" id="PF13365">
    <property type="entry name" value="Trypsin_2"/>
    <property type="match status" value="1"/>
</dbReference>
<keyword evidence="1" id="KW-0645">Protease</keyword>
<dbReference type="OrthoDB" id="17845at2759"/>
<comment type="function">
    <text evidence="1">Peroxisomal protease that mediates both the removal of the leader peptide from proteins containing a PTS2 target sequence and processes several PTS1-containing proteins. Catalyzes the processing of PTS1-proteins involved in the peroxisomal beta-oxidation of fatty acids.</text>
</comment>
<dbReference type="PANTHER" id="PTHR21004:SF0">
    <property type="entry name" value="PEROXISOMAL LEADER PEPTIDE-PROCESSING PROTEASE"/>
    <property type="match status" value="1"/>
</dbReference>
<feature type="compositionally biased region" description="Polar residues" evidence="2">
    <location>
        <begin position="166"/>
        <end position="177"/>
    </location>
</feature>
<protein>
    <recommendedName>
        <fullName evidence="1">Peroxisomal leader peptide-processing protease</fullName>
        <ecNumber evidence="1">3.4.21.-</ecNumber>
    </recommendedName>
</protein>
<keyword evidence="4" id="KW-1185">Reference proteome</keyword>
<dbReference type="GO" id="GO:0005777">
    <property type="term" value="C:peroxisome"/>
    <property type="evidence" value="ECO:0007669"/>
    <property type="project" value="UniProtKB-SubCell"/>
</dbReference>
<dbReference type="InterPro" id="IPR039245">
    <property type="entry name" value="TYSND1/DEG15"/>
</dbReference>
<comment type="subcellular location">
    <subcellularLocation>
        <location evidence="1">Peroxisome</location>
    </subcellularLocation>
</comment>
<dbReference type="RefSeq" id="XP_038045733.1">
    <property type="nucleotide sequence ID" value="XM_038189805.1"/>
</dbReference>
<sequence length="621" mass="66329">MDSRQIGLADSCVVRVHSHKSFRPGNTTSQSEYSCSGVVIDPQNGLVLTSGQVFSEVVNQGSRGPILSSRRRGSYVYFTAKELKKNVCIDVILSQPVQPHLALLPASSSTKRIPSSSHNHSNLGTRTKRAELVLMWKCQEFDNVLQTIVPEKDGWKFTDSGESDGARTNQSGDSNLRSDPETDSAVGQCVEPCGLSSVSKNLPGENFISWFALLKVGNDCNDSGRLGHALNAIRPSTLQDSFLQQGDPICLQTTPFGATCPAVFLNSISKGIVSNLAGPRHQLVMTDARCIPGSEGGGMYATRRGKNNRQESVLAGVIVAPLCWKNNEWIGLTLVCSIQAILESLRSITDSPPTKKISPAPALPEGSKSSRASPPSTVQQCMRSVVLIKVAGVWGSGVVIDAERGIILTCRHVVQKATNHHVRVRIDWPYICWEDATVVHTTSPTSPFDLAVLKLEGDLGALKEAHGRAGIGTARSYSPGQSVIIVGHALLSPELDLLPSVSSGVMSKVITANGAPVMLQSTCAVHAGASGGAIFCNGTGQLLGIVTSNARDMDTGASFPHINFSVPWTFIGPILNEYQQTEDVSGLYRLDADDDQLTALWNLDSQGIAQGKTAPQTLSKL</sequence>
<organism evidence="3 4">
    <name type="scientific">Patiria miniata</name>
    <name type="common">Bat star</name>
    <name type="synonym">Asterina miniata</name>
    <dbReference type="NCBI Taxonomy" id="46514"/>
    <lineage>
        <taxon>Eukaryota</taxon>
        <taxon>Metazoa</taxon>
        <taxon>Echinodermata</taxon>
        <taxon>Eleutherozoa</taxon>
        <taxon>Asterozoa</taxon>
        <taxon>Asteroidea</taxon>
        <taxon>Valvatacea</taxon>
        <taxon>Valvatida</taxon>
        <taxon>Asterinidae</taxon>
        <taxon>Patiria</taxon>
    </lineage>
</organism>
<evidence type="ECO:0000256" key="1">
    <source>
        <dbReference type="PIRNR" id="PIRNR037989"/>
    </source>
</evidence>
<dbReference type="InterPro" id="IPR043504">
    <property type="entry name" value="Peptidase_S1_PA_chymotrypsin"/>
</dbReference>
<evidence type="ECO:0000313" key="3">
    <source>
        <dbReference type="EnsemblMetazoa" id="XP_038045733.1"/>
    </source>
</evidence>
<dbReference type="PANTHER" id="PTHR21004">
    <property type="entry name" value="SERINE PROTEASE-RELATED"/>
    <property type="match status" value="1"/>
</dbReference>
<feature type="region of interest" description="Disordered" evidence="2">
    <location>
        <begin position="155"/>
        <end position="185"/>
    </location>
</feature>
<dbReference type="OMA" id="CWKSTEW"/>
<reference evidence="3" key="1">
    <citation type="submission" date="2022-11" db="UniProtKB">
        <authorList>
            <consortium name="EnsemblMetazoa"/>
        </authorList>
    </citation>
    <scope>IDENTIFICATION</scope>
</reference>
<evidence type="ECO:0000256" key="2">
    <source>
        <dbReference type="SAM" id="MobiDB-lite"/>
    </source>
</evidence>
<dbReference type="EnsemblMetazoa" id="XM_038189806.1">
    <property type="protein sequence ID" value="XP_038045734.1"/>
    <property type="gene ID" value="LOC119720213"/>
</dbReference>
<dbReference type="RefSeq" id="XP_038045734.1">
    <property type="nucleotide sequence ID" value="XM_038189806.1"/>
</dbReference>
<dbReference type="Proteomes" id="UP000887568">
    <property type="component" value="Unplaced"/>
</dbReference>
<name>A0A913Z1N6_PATMI</name>